<dbReference type="Pfam" id="PF01370">
    <property type="entry name" value="Epimerase"/>
    <property type="match status" value="1"/>
</dbReference>
<proteinExistence type="inferred from homology"/>
<dbReference type="Gene3D" id="3.40.50.720">
    <property type="entry name" value="NAD(P)-binding Rossmann-like Domain"/>
    <property type="match status" value="1"/>
</dbReference>
<keyword evidence="3" id="KW-0520">NAD</keyword>
<evidence type="ECO:0000313" key="4">
    <source>
        <dbReference type="EMBL" id="KYC29389.1"/>
    </source>
</evidence>
<dbReference type="RefSeq" id="WP_067170271.1">
    <property type="nucleotide sequence ID" value="NZ_LFZK01000001.1"/>
</dbReference>
<comment type="caution">
    <text evidence="4">The sequence shown here is derived from an EMBL/GenBank/DDBJ whole genome shotgun (WGS) entry which is preliminary data.</text>
</comment>
<dbReference type="SUPFAM" id="SSF51735">
    <property type="entry name" value="NAD(P)-binding Rossmann-fold domains"/>
    <property type="match status" value="1"/>
</dbReference>
<evidence type="ECO:0000256" key="1">
    <source>
        <dbReference type="ARBA" id="ARBA00007637"/>
    </source>
</evidence>
<accession>A0A656Z8S0</accession>
<evidence type="ECO:0000256" key="2">
    <source>
        <dbReference type="ARBA" id="ARBA00023002"/>
    </source>
</evidence>
<evidence type="ECO:0000256" key="3">
    <source>
        <dbReference type="ARBA" id="ARBA00023027"/>
    </source>
</evidence>
<name>A0A656Z8S0_9PROT</name>
<dbReference type="InterPro" id="IPR001509">
    <property type="entry name" value="Epimerase_deHydtase"/>
</dbReference>
<organism evidence="4 5">
    <name type="scientific">Sterolibacterium denitrificans</name>
    <dbReference type="NCBI Taxonomy" id="157592"/>
    <lineage>
        <taxon>Bacteria</taxon>
        <taxon>Pseudomonadati</taxon>
        <taxon>Pseudomonadota</taxon>
        <taxon>Betaproteobacteria</taxon>
        <taxon>Nitrosomonadales</taxon>
        <taxon>Sterolibacteriaceae</taxon>
        <taxon>Sterolibacterium</taxon>
    </lineage>
</organism>
<keyword evidence="2" id="KW-0560">Oxidoreductase</keyword>
<dbReference type="GO" id="GO:0016853">
    <property type="term" value="F:isomerase activity"/>
    <property type="evidence" value="ECO:0007669"/>
    <property type="project" value="UniProtKB-KW"/>
</dbReference>
<dbReference type="InterPro" id="IPR036291">
    <property type="entry name" value="NAD(P)-bd_dom_sf"/>
</dbReference>
<dbReference type="OrthoDB" id="9801056at2"/>
<sequence length="317" mass="35422">MNPSKSVIVTGAFGRLGQMVLAELKQRGHRLLAMDLDNPANRKVAGKLGDLYDEVIWADLRKLEFQPLLKDVAAVVHLGAILPPLTETAPALARAVNVEATFRLIDAIEQCAEKPLLIYPSSVTVFGFPEPMTRLMRADDPVSPTDNYTRHKVEIEQRLAASGIPWCVLRVGVSVDSRTLGADLATMRQLFNVRHDNPLEYVHPCDVATAVANSIDNPRAVGRIFLLGGGHDCRVTQHEFLSVAINALGIELPRDMLGSERFYTSWMDTTESQDVLRFQNHRFTDYQADMRSRLGGLRWLMMPLGPLVLWAMRKILK</sequence>
<dbReference type="GO" id="GO:0016491">
    <property type="term" value="F:oxidoreductase activity"/>
    <property type="evidence" value="ECO:0007669"/>
    <property type="project" value="UniProtKB-KW"/>
</dbReference>
<gene>
    <name evidence="4" type="ORF">ACY05_02410</name>
</gene>
<protein>
    <submittedName>
        <fullName evidence="4">Uncharacterized protein</fullName>
    </submittedName>
</protein>
<dbReference type="AlphaFoldDB" id="A0A656Z8S0"/>
<dbReference type="EMBL" id="LFZK01000001">
    <property type="protein sequence ID" value="KYC29389.1"/>
    <property type="molecule type" value="Genomic_DNA"/>
</dbReference>
<keyword evidence="5" id="KW-1185">Reference proteome</keyword>
<reference evidence="4 5" key="1">
    <citation type="journal article" date="2016" name="ISME J.">
        <title>Integrated multi-omics analyses reveal the biochemical mechanisms and phylogenetic relevance of anaerobic androgen biodegradation in the environment.</title>
        <authorList>
            <person name="Yang F.C."/>
            <person name="Chen Y.L."/>
            <person name="Tang S.L."/>
            <person name="Yu C.P."/>
            <person name="Wang P.H."/>
            <person name="Ismail W."/>
            <person name="Wang C.H."/>
            <person name="Ding J.Y."/>
            <person name="Yang C.Y."/>
            <person name="Yang C.Y."/>
            <person name="Chiang Y.R."/>
        </authorList>
    </citation>
    <scope>NUCLEOTIDE SEQUENCE [LARGE SCALE GENOMIC DNA]</scope>
    <source>
        <strain evidence="4 5">DSM 13999</strain>
    </source>
</reference>
<evidence type="ECO:0000313" key="5">
    <source>
        <dbReference type="Proteomes" id="UP000243416"/>
    </source>
</evidence>
<dbReference type="PANTHER" id="PTHR43103">
    <property type="entry name" value="NUCLEOSIDE-DIPHOSPHATE-SUGAR EPIMERASE"/>
    <property type="match status" value="1"/>
</dbReference>
<comment type="similarity">
    <text evidence="1">Belongs to the NAD(P)-dependent epimerase/dehydratase family.</text>
</comment>
<dbReference type="Proteomes" id="UP000243416">
    <property type="component" value="Unassembled WGS sequence"/>
</dbReference>
<dbReference type="PANTHER" id="PTHR43103:SF5">
    <property type="entry name" value="4-EPIMERASE, PUTATIVE (AFU_ORTHOLOGUE AFUA_7G00360)-RELATED"/>
    <property type="match status" value="1"/>
</dbReference>